<proteinExistence type="predicted"/>
<reference evidence="1 2" key="1">
    <citation type="submission" date="2021-06" db="EMBL/GenBank/DDBJ databases">
        <title>Caerostris extrusa draft genome.</title>
        <authorList>
            <person name="Kono N."/>
            <person name="Arakawa K."/>
        </authorList>
    </citation>
    <scope>NUCLEOTIDE SEQUENCE [LARGE SCALE GENOMIC DNA]</scope>
</reference>
<dbReference type="Proteomes" id="UP001054945">
    <property type="component" value="Unassembled WGS sequence"/>
</dbReference>
<sequence>MKSNLHFGSTRGASLHLIESKKAVLSPRNSGEMLSAGSLSGVACCHSLFVSAPVSSSRLGADSNDGVRAIDLSCQEHRRCGLCDR</sequence>
<dbReference type="AlphaFoldDB" id="A0AAV4QTT0"/>
<dbReference type="EMBL" id="BPLR01006772">
    <property type="protein sequence ID" value="GIY12301.1"/>
    <property type="molecule type" value="Genomic_DNA"/>
</dbReference>
<protein>
    <submittedName>
        <fullName evidence="1">Uncharacterized protein</fullName>
    </submittedName>
</protein>
<keyword evidence="2" id="KW-1185">Reference proteome</keyword>
<name>A0AAV4QTT0_CAEEX</name>
<organism evidence="1 2">
    <name type="scientific">Caerostris extrusa</name>
    <name type="common">Bark spider</name>
    <name type="synonym">Caerostris bankana</name>
    <dbReference type="NCBI Taxonomy" id="172846"/>
    <lineage>
        <taxon>Eukaryota</taxon>
        <taxon>Metazoa</taxon>
        <taxon>Ecdysozoa</taxon>
        <taxon>Arthropoda</taxon>
        <taxon>Chelicerata</taxon>
        <taxon>Arachnida</taxon>
        <taxon>Araneae</taxon>
        <taxon>Araneomorphae</taxon>
        <taxon>Entelegynae</taxon>
        <taxon>Araneoidea</taxon>
        <taxon>Araneidae</taxon>
        <taxon>Caerostris</taxon>
    </lineage>
</organism>
<comment type="caution">
    <text evidence="1">The sequence shown here is derived from an EMBL/GenBank/DDBJ whole genome shotgun (WGS) entry which is preliminary data.</text>
</comment>
<evidence type="ECO:0000313" key="2">
    <source>
        <dbReference type="Proteomes" id="UP001054945"/>
    </source>
</evidence>
<evidence type="ECO:0000313" key="1">
    <source>
        <dbReference type="EMBL" id="GIY12301.1"/>
    </source>
</evidence>
<gene>
    <name evidence="1" type="ORF">CEXT_426871</name>
</gene>
<accession>A0AAV4QTT0</accession>